<dbReference type="EMBL" id="PFSX01000028">
    <property type="protein sequence ID" value="PJC01497.1"/>
    <property type="molecule type" value="Genomic_DNA"/>
</dbReference>
<reference evidence="3" key="1">
    <citation type="submission" date="2017-09" db="EMBL/GenBank/DDBJ databases">
        <title>Depth-based differentiation of microbial function through sediment-hosted aquifers and enrichment of novel symbionts in the deep terrestrial subsurface.</title>
        <authorList>
            <person name="Probst A.J."/>
            <person name="Ladd B."/>
            <person name="Jarett J.K."/>
            <person name="Geller-Mcgrath D.E."/>
            <person name="Sieber C.M.K."/>
            <person name="Emerson J.B."/>
            <person name="Anantharaman K."/>
            <person name="Thomas B.C."/>
            <person name="Malmstrom R."/>
            <person name="Stieglmeier M."/>
            <person name="Klingl A."/>
            <person name="Woyke T."/>
            <person name="Ryan C.M."/>
            <person name="Banfield J.F."/>
        </authorList>
    </citation>
    <scope>NUCLEOTIDE SEQUENCE [LARGE SCALE GENOMIC DNA]</scope>
</reference>
<sequence length="91" mass="10299">MTDVQTFFEQTLTKEASPATARQARHTTGKYAQQENPERIRDFLKKIGSNFRIADRTLACDFKNAFQIAEKYPAEALCAEATSFNFAKSTN</sequence>
<dbReference type="Proteomes" id="UP000231232">
    <property type="component" value="Unassembled WGS sequence"/>
</dbReference>
<proteinExistence type="predicted"/>
<dbReference type="AlphaFoldDB" id="A0A2H9RDT5"/>
<evidence type="ECO:0000256" key="1">
    <source>
        <dbReference type="SAM" id="MobiDB-lite"/>
    </source>
</evidence>
<protein>
    <submittedName>
        <fullName evidence="2">Uncharacterized protein</fullName>
    </submittedName>
</protein>
<organism evidence="2 3">
    <name type="scientific">Huberarchaeum crystalense</name>
    <dbReference type="NCBI Taxonomy" id="2014257"/>
    <lineage>
        <taxon>Archaea</taxon>
        <taxon>Candidatus Huberarchaeota</taxon>
        <taxon>Candidatus Huberarchaeia</taxon>
        <taxon>Candidatus Huberarchaeales</taxon>
        <taxon>Candidatus Huberarchaeaceae</taxon>
        <taxon>Candidatus Huberarchaeum</taxon>
    </lineage>
</organism>
<evidence type="ECO:0000313" key="3">
    <source>
        <dbReference type="Proteomes" id="UP000231232"/>
    </source>
</evidence>
<accession>A0A2H9RDT5</accession>
<name>A0A2H9RDT5_HUBC1</name>
<gene>
    <name evidence="2" type="ORF">CO072_01135</name>
</gene>
<comment type="caution">
    <text evidence="2">The sequence shown here is derived from an EMBL/GenBank/DDBJ whole genome shotgun (WGS) entry which is preliminary data.</text>
</comment>
<feature type="region of interest" description="Disordered" evidence="1">
    <location>
        <begin position="12"/>
        <end position="35"/>
    </location>
</feature>
<evidence type="ECO:0000313" key="2">
    <source>
        <dbReference type="EMBL" id="PJC01497.1"/>
    </source>
</evidence>